<sequence>MQSFFLRTNKHENQKLKPNILKKGISVFNSWVLSALCLSNLFFIVWNPSAYANNVAIENVSLVNQAAAADTIVIEFDVSWSNAWRDSVNHDAAWVFAKYCTANCSTTGTWSHATLKRSGTNPSGFDDGTKQAGSDFIGLDIIVPDDKKGCFLKVNSSGSGTVDFHDVQMIWDYGQDGLSDASAIAATTYVKVFAVEMVYVAEGGFRVGDGSDGTNGEFEFGSGSSVAPAINSEAGISFTANAADAWYYNTDSTADDDTSGTVFQLSEAFPKGYEAFYAMKYELSQGQYRDFLNNLTQAQQQTRVADTLNSENAAGHYVMLGEDVTAVASRQVIKADSDPGDGEPYSFGADRDENGTLDEASDGEWIAMNYLSWMDLAAYADWAVLRPMTEFEYEKACRGPISPVDGEYAWGTTDLTDGETLSNAGASSEKVTETGDGLTNYQNDGILGPLRSGFAATATTTQRKQAGAGYYGALDLTGNLWERSVQVGNSKGRSFSGTYGDGILDSSGNATNEDWPGYTSGSGVNSATGAGFRGGAWDESTTAYLEVSNRAYAGDDDNTRRSDSGGRLGRAA</sequence>
<dbReference type="InterPro" id="IPR005532">
    <property type="entry name" value="SUMF_dom"/>
</dbReference>
<keyword evidence="2" id="KW-1133">Transmembrane helix</keyword>
<proteinExistence type="predicted"/>
<accession>A0A1G1L115</accession>
<evidence type="ECO:0000256" key="2">
    <source>
        <dbReference type="SAM" id="Phobius"/>
    </source>
</evidence>
<gene>
    <name evidence="4" type="ORF">A3G33_07995</name>
</gene>
<comment type="caution">
    <text evidence="4">The sequence shown here is derived from an EMBL/GenBank/DDBJ whole genome shotgun (WGS) entry which is preliminary data.</text>
</comment>
<feature type="domain" description="Sulfatase-modifying factor enzyme-like" evidence="3">
    <location>
        <begin position="274"/>
        <end position="482"/>
    </location>
</feature>
<feature type="region of interest" description="Disordered" evidence="1">
    <location>
        <begin position="335"/>
        <end position="358"/>
    </location>
</feature>
<evidence type="ECO:0000313" key="5">
    <source>
        <dbReference type="Proteomes" id="UP000178187"/>
    </source>
</evidence>
<dbReference type="Gene3D" id="3.90.1580.10">
    <property type="entry name" value="paralog of FGE (formylglycine-generating enzyme)"/>
    <property type="match status" value="1"/>
</dbReference>
<dbReference type="EMBL" id="MHFR01000026">
    <property type="protein sequence ID" value="OGW98821.1"/>
    <property type="molecule type" value="Genomic_DNA"/>
</dbReference>
<feature type="region of interest" description="Disordered" evidence="1">
    <location>
        <begin position="549"/>
        <end position="572"/>
    </location>
</feature>
<dbReference type="AlphaFoldDB" id="A0A1G1L115"/>
<dbReference type="PANTHER" id="PTHR23150:SF19">
    <property type="entry name" value="FORMYLGLYCINE-GENERATING ENZYME"/>
    <property type="match status" value="1"/>
</dbReference>
<dbReference type="SUPFAM" id="SSF56436">
    <property type="entry name" value="C-type lectin-like"/>
    <property type="match status" value="1"/>
</dbReference>
<dbReference type="InterPro" id="IPR042095">
    <property type="entry name" value="SUMF_sf"/>
</dbReference>
<keyword evidence="2" id="KW-0472">Membrane</keyword>
<dbReference type="GO" id="GO:0120147">
    <property type="term" value="F:formylglycine-generating oxidase activity"/>
    <property type="evidence" value="ECO:0007669"/>
    <property type="project" value="TreeGrafter"/>
</dbReference>
<evidence type="ECO:0000313" key="4">
    <source>
        <dbReference type="EMBL" id="OGW98821.1"/>
    </source>
</evidence>
<protein>
    <recommendedName>
        <fullName evidence="3">Sulfatase-modifying factor enzyme-like domain-containing protein</fullName>
    </recommendedName>
</protein>
<feature type="transmembrane region" description="Helical" evidence="2">
    <location>
        <begin position="25"/>
        <end position="46"/>
    </location>
</feature>
<evidence type="ECO:0000256" key="1">
    <source>
        <dbReference type="SAM" id="MobiDB-lite"/>
    </source>
</evidence>
<organism evidence="4 5">
    <name type="scientific">Candidatus Danuiimicrobium aquiferis</name>
    <dbReference type="NCBI Taxonomy" id="1801832"/>
    <lineage>
        <taxon>Bacteria</taxon>
        <taxon>Pseudomonadati</taxon>
        <taxon>Candidatus Omnitrophota</taxon>
        <taxon>Candidatus Danuiimicrobium</taxon>
    </lineage>
</organism>
<dbReference type="Pfam" id="PF03781">
    <property type="entry name" value="FGE-sulfatase"/>
    <property type="match status" value="1"/>
</dbReference>
<name>A0A1G1L115_9BACT</name>
<keyword evidence="2" id="KW-0812">Transmembrane</keyword>
<reference evidence="4 5" key="1">
    <citation type="journal article" date="2016" name="Nat. Commun.">
        <title>Thousands of microbial genomes shed light on interconnected biogeochemical processes in an aquifer system.</title>
        <authorList>
            <person name="Anantharaman K."/>
            <person name="Brown C.T."/>
            <person name="Hug L.A."/>
            <person name="Sharon I."/>
            <person name="Castelle C.J."/>
            <person name="Probst A.J."/>
            <person name="Thomas B.C."/>
            <person name="Singh A."/>
            <person name="Wilkins M.J."/>
            <person name="Karaoz U."/>
            <person name="Brodie E.L."/>
            <person name="Williams K.H."/>
            <person name="Hubbard S.S."/>
            <person name="Banfield J.F."/>
        </authorList>
    </citation>
    <scope>NUCLEOTIDE SEQUENCE [LARGE SCALE GENOMIC DNA]</scope>
</reference>
<dbReference type="PANTHER" id="PTHR23150">
    <property type="entry name" value="SULFATASE MODIFYING FACTOR 1, 2"/>
    <property type="match status" value="1"/>
</dbReference>
<dbReference type="InterPro" id="IPR051043">
    <property type="entry name" value="Sulfatase_Mod_Factor_Kinase"/>
</dbReference>
<dbReference type="InterPro" id="IPR016187">
    <property type="entry name" value="CTDL_fold"/>
</dbReference>
<dbReference type="Proteomes" id="UP000178187">
    <property type="component" value="Unassembled WGS sequence"/>
</dbReference>
<evidence type="ECO:0000259" key="3">
    <source>
        <dbReference type="Pfam" id="PF03781"/>
    </source>
</evidence>